<protein>
    <submittedName>
        <fullName evidence="2">Uncharacterized protein</fullName>
    </submittedName>
</protein>
<keyword evidence="3" id="KW-1185">Reference proteome</keyword>
<dbReference type="Proteomes" id="UP001163046">
    <property type="component" value="Unassembled WGS sequence"/>
</dbReference>
<organism evidence="2 3">
    <name type="scientific">Desmophyllum pertusum</name>
    <dbReference type="NCBI Taxonomy" id="174260"/>
    <lineage>
        <taxon>Eukaryota</taxon>
        <taxon>Metazoa</taxon>
        <taxon>Cnidaria</taxon>
        <taxon>Anthozoa</taxon>
        <taxon>Hexacorallia</taxon>
        <taxon>Scleractinia</taxon>
        <taxon>Caryophylliina</taxon>
        <taxon>Caryophylliidae</taxon>
        <taxon>Desmophyllum</taxon>
    </lineage>
</organism>
<gene>
    <name evidence="2" type="ORF">OS493_038922</name>
</gene>
<dbReference type="InterPro" id="IPR027417">
    <property type="entry name" value="P-loop_NTPase"/>
</dbReference>
<accession>A0A9X0CCF1</accession>
<dbReference type="Pfam" id="PF08477">
    <property type="entry name" value="Roc"/>
    <property type="match status" value="1"/>
</dbReference>
<proteinExistence type="predicted"/>
<dbReference type="OrthoDB" id="5986365at2759"/>
<dbReference type="AlphaFoldDB" id="A0A9X0CCF1"/>
<dbReference type="PANTHER" id="PTHR47508:SF1">
    <property type="entry name" value="NON-SPECIFIC SERINE_THREONINE PROTEIN KINASE"/>
    <property type="match status" value="1"/>
</dbReference>
<dbReference type="PANTHER" id="PTHR47508">
    <property type="entry name" value="SAM DOMAIN-CONTAINING PROTEIN-RELATED"/>
    <property type="match status" value="1"/>
</dbReference>
<feature type="region of interest" description="Disordered" evidence="1">
    <location>
        <begin position="311"/>
        <end position="331"/>
    </location>
</feature>
<reference evidence="2" key="1">
    <citation type="submission" date="2023-01" db="EMBL/GenBank/DDBJ databases">
        <title>Genome assembly of the deep-sea coral Lophelia pertusa.</title>
        <authorList>
            <person name="Herrera S."/>
            <person name="Cordes E."/>
        </authorList>
    </citation>
    <scope>NUCLEOTIDE SEQUENCE</scope>
    <source>
        <strain evidence="2">USNM1676648</strain>
        <tissue evidence="2">Polyp</tissue>
    </source>
</reference>
<evidence type="ECO:0000256" key="1">
    <source>
        <dbReference type="SAM" id="MobiDB-lite"/>
    </source>
</evidence>
<comment type="caution">
    <text evidence="2">The sequence shown here is derived from an EMBL/GenBank/DDBJ whole genome shotgun (WGS) entry which is preliminary data.</text>
</comment>
<sequence>MLSSMLRLLNSNWILVSGVKNPDVSDVKNTDVSSPASEMQVQAEASDAVNCHADDGCVNVSGVKNPDVSDVKNTDVSSPASEMQVQAEANNAVNCHTDDGIVSASEESELVIDATSPPDDVTKHADQLWNYMFLKGLDVENVDNKKESIVTVDFWDFAGQHLYYASHPVFLSSRAVYVLAHNLSKPLNAPAQPCVRQGTHDVILQNPNNETNLENLLSWLVTVHSMKTTGEGVVDNSERMLPYLRPPVFIVGTHADKPFEDAKTMTSTIQQGISGKEYEKHVIRPFFSIDNTRSNPSMLNMIKTFFGMHPQRSHQAGQGDGTSGDDTSGDGIHALRTKIMEVLRQEPYMGETIPVR</sequence>
<name>A0A9X0CCF1_9CNID</name>
<evidence type="ECO:0000313" key="3">
    <source>
        <dbReference type="Proteomes" id="UP001163046"/>
    </source>
</evidence>
<evidence type="ECO:0000313" key="2">
    <source>
        <dbReference type="EMBL" id="KAJ7315086.1"/>
    </source>
</evidence>
<dbReference type="EMBL" id="MU827910">
    <property type="protein sequence ID" value="KAJ7315086.1"/>
    <property type="molecule type" value="Genomic_DNA"/>
</dbReference>
<dbReference type="Gene3D" id="3.40.50.300">
    <property type="entry name" value="P-loop containing nucleotide triphosphate hydrolases"/>
    <property type="match status" value="1"/>
</dbReference>